<dbReference type="EMBL" id="FOQA01000003">
    <property type="protein sequence ID" value="SFH79304.1"/>
    <property type="molecule type" value="Genomic_DNA"/>
</dbReference>
<feature type="transmembrane region" description="Helical" evidence="7">
    <location>
        <begin position="21"/>
        <end position="43"/>
    </location>
</feature>
<accession>A0A1I3CXS0</accession>
<dbReference type="InterPro" id="IPR003838">
    <property type="entry name" value="ABC3_permease_C"/>
</dbReference>
<keyword evidence="6 7" id="KW-0472">Membrane</keyword>
<dbReference type="InterPro" id="IPR051447">
    <property type="entry name" value="Lipoprotein-release_system"/>
</dbReference>
<evidence type="ECO:0000256" key="6">
    <source>
        <dbReference type="ARBA" id="ARBA00023136"/>
    </source>
</evidence>
<dbReference type="PANTHER" id="PTHR30489:SF0">
    <property type="entry name" value="LIPOPROTEIN-RELEASING SYSTEM TRANSMEMBRANE PROTEIN LOLE"/>
    <property type="match status" value="1"/>
</dbReference>
<evidence type="ECO:0000256" key="5">
    <source>
        <dbReference type="ARBA" id="ARBA00022989"/>
    </source>
</evidence>
<feature type="domain" description="ABC3 transporter permease C-terminal" evidence="8">
    <location>
        <begin position="280"/>
        <end position="399"/>
    </location>
</feature>
<keyword evidence="10" id="KW-0449">Lipoprotein</keyword>
<evidence type="ECO:0000256" key="7">
    <source>
        <dbReference type="SAM" id="Phobius"/>
    </source>
</evidence>
<sequence>MGFEWKVAFRFLKDGRGQTAFIMLGIAVGVAVQVFLGTLISGLQANLIDNTVGSSAHIIFSGDNRFSGESYSSSTSYTHRIDGNFQQEDERLKEWRPLMEALDQHPEMTAVSPLVQGNGFLLRSGVSAPIVFRGVLPERANELYQLEDGLEEGSIQLEGNQILVGSSLAEEYQLQLGDNLTFQLPGDSRQVFTVKGIFDLGSQSINESWIFLDLSRAQRLLGMGDDIDRLETQIRDVFAADRLAENLESQFQGITIDHWKEQNADLLSALQSQSGSSITIQVFVLLAITLGIASVLAVSVVQKSKQIGILKAMGTPSHSASRIFLMQGGLLGFLGSLLGILFGFLLTQLFLWGTARATGRALFPLEFDPAAAAVIVAIATTASVISALIPARKSAKLNPIDVIRG</sequence>
<comment type="subcellular location">
    <subcellularLocation>
        <location evidence="1">Cell membrane</location>
        <topology evidence="1">Multi-pass membrane protein</topology>
    </subcellularLocation>
</comment>
<dbReference type="STRING" id="69895.SAMN05192551_10367"/>
<dbReference type="AlphaFoldDB" id="A0A1I3CXS0"/>
<evidence type="ECO:0000313" key="11">
    <source>
        <dbReference type="Proteomes" id="UP000199287"/>
    </source>
</evidence>
<dbReference type="InterPro" id="IPR025857">
    <property type="entry name" value="MacB_PCD"/>
</dbReference>
<dbReference type="Pfam" id="PF02687">
    <property type="entry name" value="FtsX"/>
    <property type="match status" value="1"/>
</dbReference>
<evidence type="ECO:0000313" key="10">
    <source>
        <dbReference type="EMBL" id="SFH79304.1"/>
    </source>
</evidence>
<reference evidence="11" key="1">
    <citation type="submission" date="2016-10" db="EMBL/GenBank/DDBJ databases">
        <authorList>
            <person name="Varghese N."/>
            <person name="Submissions S."/>
        </authorList>
    </citation>
    <scope>NUCLEOTIDE SEQUENCE [LARGE SCALE GENOMIC DNA]</scope>
    <source>
        <strain evidence="11">Z-7934</strain>
    </source>
</reference>
<dbReference type="GO" id="GO:0044874">
    <property type="term" value="P:lipoprotein localization to outer membrane"/>
    <property type="evidence" value="ECO:0007669"/>
    <property type="project" value="TreeGrafter"/>
</dbReference>
<evidence type="ECO:0000256" key="3">
    <source>
        <dbReference type="ARBA" id="ARBA00022475"/>
    </source>
</evidence>
<evidence type="ECO:0000259" key="9">
    <source>
        <dbReference type="Pfam" id="PF12704"/>
    </source>
</evidence>
<dbReference type="RefSeq" id="WP_093370984.1">
    <property type="nucleotide sequence ID" value="NZ_FOQA01000003.1"/>
</dbReference>
<dbReference type="GO" id="GO:0098797">
    <property type="term" value="C:plasma membrane protein complex"/>
    <property type="evidence" value="ECO:0007669"/>
    <property type="project" value="TreeGrafter"/>
</dbReference>
<keyword evidence="11" id="KW-1185">Reference proteome</keyword>
<dbReference type="Proteomes" id="UP000199287">
    <property type="component" value="Unassembled WGS sequence"/>
</dbReference>
<comment type="similarity">
    <text evidence="2">Belongs to the ABC-4 integral membrane protein family. LolC/E subfamily.</text>
</comment>
<feature type="transmembrane region" description="Helical" evidence="7">
    <location>
        <begin position="370"/>
        <end position="389"/>
    </location>
</feature>
<proteinExistence type="inferred from homology"/>
<keyword evidence="3" id="KW-1003">Cell membrane</keyword>
<keyword evidence="5 7" id="KW-1133">Transmembrane helix</keyword>
<dbReference type="OrthoDB" id="9770036at2"/>
<evidence type="ECO:0000256" key="4">
    <source>
        <dbReference type="ARBA" id="ARBA00022692"/>
    </source>
</evidence>
<feature type="transmembrane region" description="Helical" evidence="7">
    <location>
        <begin position="323"/>
        <end position="350"/>
    </location>
</feature>
<feature type="domain" description="MacB-like periplasmic core" evidence="9">
    <location>
        <begin position="19"/>
        <end position="248"/>
    </location>
</feature>
<evidence type="ECO:0000259" key="8">
    <source>
        <dbReference type="Pfam" id="PF02687"/>
    </source>
</evidence>
<protein>
    <submittedName>
        <fullName evidence="10">Lipoprotein-releasing system permease protein</fullName>
    </submittedName>
</protein>
<keyword evidence="4 7" id="KW-0812">Transmembrane</keyword>
<feature type="transmembrane region" description="Helical" evidence="7">
    <location>
        <begin position="278"/>
        <end position="302"/>
    </location>
</feature>
<name>A0A1I3CXS0_9FIRM</name>
<dbReference type="PANTHER" id="PTHR30489">
    <property type="entry name" value="LIPOPROTEIN-RELEASING SYSTEM TRANSMEMBRANE PROTEIN LOLE"/>
    <property type="match status" value="1"/>
</dbReference>
<evidence type="ECO:0000256" key="2">
    <source>
        <dbReference type="ARBA" id="ARBA00005236"/>
    </source>
</evidence>
<gene>
    <name evidence="10" type="ORF">SAMN05192551_10367</name>
</gene>
<dbReference type="Pfam" id="PF12704">
    <property type="entry name" value="MacB_PCD"/>
    <property type="match status" value="1"/>
</dbReference>
<organism evidence="10 11">
    <name type="scientific">Tindallia magadiensis</name>
    <dbReference type="NCBI Taxonomy" id="69895"/>
    <lineage>
        <taxon>Bacteria</taxon>
        <taxon>Bacillati</taxon>
        <taxon>Bacillota</taxon>
        <taxon>Clostridia</taxon>
        <taxon>Peptostreptococcales</taxon>
        <taxon>Tindalliaceae</taxon>
        <taxon>Tindallia</taxon>
    </lineage>
</organism>
<evidence type="ECO:0000256" key="1">
    <source>
        <dbReference type="ARBA" id="ARBA00004651"/>
    </source>
</evidence>